<dbReference type="Proteomes" id="UP000790580">
    <property type="component" value="Unassembled WGS sequence"/>
</dbReference>
<comment type="caution">
    <text evidence="2">The sequence shown here is derived from an EMBL/GenBank/DDBJ whole genome shotgun (WGS) entry which is preliminary data.</text>
</comment>
<protein>
    <submittedName>
        <fullName evidence="2">Uncharacterized protein</fullName>
    </submittedName>
</protein>
<keyword evidence="3" id="KW-1185">Reference proteome</keyword>
<accession>A0ABS6JUK2</accession>
<sequence length="86" mass="9654">MLLQERIGLENMFLFLIFGMRPGNDGSVESSPHFAKMRPGNVGSEESSPHFAKMRPGNAGSVETSPHFAIMHQEMTRVKNLVRILR</sequence>
<organism evidence="2 3">
    <name type="scientific">Evansella alkalicola</name>
    <dbReference type="NCBI Taxonomy" id="745819"/>
    <lineage>
        <taxon>Bacteria</taxon>
        <taxon>Bacillati</taxon>
        <taxon>Bacillota</taxon>
        <taxon>Bacilli</taxon>
        <taxon>Bacillales</taxon>
        <taxon>Bacillaceae</taxon>
        <taxon>Evansella</taxon>
    </lineage>
</organism>
<dbReference type="RefSeq" id="WP_140354995.1">
    <property type="nucleotide sequence ID" value="NZ_JAHQCR010000050.1"/>
</dbReference>
<evidence type="ECO:0000313" key="2">
    <source>
        <dbReference type="EMBL" id="MBU9722261.1"/>
    </source>
</evidence>
<reference evidence="2 3" key="1">
    <citation type="submission" date="2021-06" db="EMBL/GenBank/DDBJ databases">
        <title>Bacillus sp. RD4P76, an endophyte from a halophyte.</title>
        <authorList>
            <person name="Sun J.-Q."/>
        </authorList>
    </citation>
    <scope>NUCLEOTIDE SEQUENCE [LARGE SCALE GENOMIC DNA]</scope>
    <source>
        <strain evidence="2 3">JCM 17098</strain>
    </source>
</reference>
<name>A0ABS6JUK2_9BACI</name>
<evidence type="ECO:0000256" key="1">
    <source>
        <dbReference type="SAM" id="MobiDB-lite"/>
    </source>
</evidence>
<gene>
    <name evidence="2" type="ORF">KS407_12520</name>
</gene>
<feature type="region of interest" description="Disordered" evidence="1">
    <location>
        <begin position="28"/>
        <end position="63"/>
    </location>
</feature>
<proteinExistence type="predicted"/>
<dbReference type="EMBL" id="JAHQCR010000050">
    <property type="protein sequence ID" value="MBU9722261.1"/>
    <property type="molecule type" value="Genomic_DNA"/>
</dbReference>
<evidence type="ECO:0000313" key="3">
    <source>
        <dbReference type="Proteomes" id="UP000790580"/>
    </source>
</evidence>